<dbReference type="Pfam" id="PF05048">
    <property type="entry name" value="NosD"/>
    <property type="match status" value="1"/>
</dbReference>
<name>A0A4R7BCS3_9NEIS</name>
<dbReference type="InterPro" id="IPR011050">
    <property type="entry name" value="Pectin_lyase_fold/virulence"/>
</dbReference>
<dbReference type="EMBL" id="SNZP01000003">
    <property type="protein sequence ID" value="TDR81536.1"/>
    <property type="molecule type" value="Genomic_DNA"/>
</dbReference>
<evidence type="ECO:0000313" key="6">
    <source>
        <dbReference type="Proteomes" id="UP000295611"/>
    </source>
</evidence>
<dbReference type="Gene3D" id="2.160.20.10">
    <property type="entry name" value="Single-stranded right-handed beta-helix, Pectin lyase-like"/>
    <property type="match status" value="2"/>
</dbReference>
<keyword evidence="3" id="KW-0833">Ubl conjugation pathway</keyword>
<dbReference type="SMART" id="SM00722">
    <property type="entry name" value="CASH"/>
    <property type="match status" value="2"/>
</dbReference>
<sequence length="442" mass="49312">MSELAGGSPPVFFRALFWYRPNTMNLRPLLTAAVFSLTSWFSATAMGAVVQVAPGHSIQQAIDAARPGDQILIAPGHYREHLRITKPLTLHGQNRPVIDGEWSGDVIRVTATDVTIEGLIVSNSGSDLTAQNAGIYLQPGAHRAIVRHCQLSYNLFGLWIERANNVVIDHNLIVGKRDIASPERGNGIQLYNTTGATITANTISYTRDGIYVDVSHHAMFKGNVIHNVRYGTHYMNSYFNTWDGNEVFHNRGGLALMETRNQVVKNNRVWGNTDHGIMLRTIQDSVIENNVVAGNQRGLFVYDAEYNTLAGNLIVGNHVGVHLWGGSIHNNVSNNDFIQNRQQIRYVAARDVLWPGNYWSNYFGWDRKGHGTGDVPYKSSDIVDRLTWRYPMVKILMSSPALQSLSLISQQFPLLNVPGVVDQAPKMKPVHPDWKAWSPTHD</sequence>
<dbReference type="InterPro" id="IPR022441">
    <property type="entry name" value="Para_beta_helix_rpt-2"/>
</dbReference>
<dbReference type="SMART" id="SM00710">
    <property type="entry name" value="PbH1"/>
    <property type="match status" value="9"/>
</dbReference>
<dbReference type="InterPro" id="IPR026464">
    <property type="entry name" value="NosD_copper_fam"/>
</dbReference>
<feature type="domain" description="Carbohydrate-binding/sugar hydrolysis" evidence="4">
    <location>
        <begin position="73"/>
        <end position="213"/>
    </location>
</feature>
<comment type="pathway">
    <text evidence="1">Protein modification; protein ubiquitination.</text>
</comment>
<dbReference type="PANTHER" id="PTHR22990:SF15">
    <property type="entry name" value="F-BOX ONLY PROTEIN 10"/>
    <property type="match status" value="1"/>
</dbReference>
<dbReference type="SUPFAM" id="SSF51126">
    <property type="entry name" value="Pectin lyase-like"/>
    <property type="match status" value="1"/>
</dbReference>
<dbReference type="NCBIfam" id="TIGR04247">
    <property type="entry name" value="NosD_copper_fam"/>
    <property type="match status" value="1"/>
</dbReference>
<dbReference type="InterPro" id="IPR051550">
    <property type="entry name" value="SCF-Subunits/Alg-Epimerases"/>
</dbReference>
<proteinExistence type="predicted"/>
<evidence type="ECO:0000256" key="1">
    <source>
        <dbReference type="ARBA" id="ARBA00004906"/>
    </source>
</evidence>
<gene>
    <name evidence="5" type="ORF">DFP86_103189</name>
</gene>
<dbReference type="InterPro" id="IPR007742">
    <property type="entry name" value="NosD_dom"/>
</dbReference>
<keyword evidence="2" id="KW-0677">Repeat</keyword>
<evidence type="ECO:0000313" key="5">
    <source>
        <dbReference type="EMBL" id="TDR81536.1"/>
    </source>
</evidence>
<evidence type="ECO:0000256" key="3">
    <source>
        <dbReference type="ARBA" id="ARBA00022786"/>
    </source>
</evidence>
<evidence type="ECO:0000256" key="2">
    <source>
        <dbReference type="ARBA" id="ARBA00022737"/>
    </source>
</evidence>
<dbReference type="PANTHER" id="PTHR22990">
    <property type="entry name" value="F-BOX ONLY PROTEIN"/>
    <property type="match status" value="1"/>
</dbReference>
<accession>A0A4R7BCS3</accession>
<dbReference type="InterPro" id="IPR012334">
    <property type="entry name" value="Pectin_lyas_fold"/>
</dbReference>
<dbReference type="InterPro" id="IPR006633">
    <property type="entry name" value="Carb-bd_sugar_hydrolysis-dom"/>
</dbReference>
<dbReference type="AlphaFoldDB" id="A0A4R7BCS3"/>
<protein>
    <submittedName>
        <fullName evidence="5">Nitrous oxidase accessory protein</fullName>
    </submittedName>
</protein>
<comment type="caution">
    <text evidence="5">The sequence shown here is derived from an EMBL/GenBank/DDBJ whole genome shotgun (WGS) entry which is preliminary data.</text>
</comment>
<keyword evidence="6" id="KW-1185">Reference proteome</keyword>
<dbReference type="NCBIfam" id="TIGR03804">
    <property type="entry name" value="para_beta_helix"/>
    <property type="match status" value="2"/>
</dbReference>
<dbReference type="InterPro" id="IPR006626">
    <property type="entry name" value="PbH1"/>
</dbReference>
<dbReference type="Proteomes" id="UP000295611">
    <property type="component" value="Unassembled WGS sequence"/>
</dbReference>
<reference evidence="5 6" key="1">
    <citation type="submission" date="2019-03" db="EMBL/GenBank/DDBJ databases">
        <title>Genomic Encyclopedia of Type Strains, Phase III (KMG-III): the genomes of soil and plant-associated and newly described type strains.</title>
        <authorList>
            <person name="Whitman W."/>
        </authorList>
    </citation>
    <scope>NUCLEOTIDE SEQUENCE [LARGE SCALE GENOMIC DNA]</scope>
    <source>
        <strain evidence="5 6">CECT 8976</strain>
    </source>
</reference>
<organism evidence="5 6">
    <name type="scientific">Paludibacterium purpuratum</name>
    <dbReference type="NCBI Taxonomy" id="1144873"/>
    <lineage>
        <taxon>Bacteria</taxon>
        <taxon>Pseudomonadati</taxon>
        <taxon>Pseudomonadota</taxon>
        <taxon>Betaproteobacteria</taxon>
        <taxon>Neisseriales</taxon>
        <taxon>Chromobacteriaceae</taxon>
        <taxon>Paludibacterium</taxon>
    </lineage>
</organism>
<feature type="domain" description="Carbohydrate-binding/sugar hydrolysis" evidence="4">
    <location>
        <begin position="219"/>
        <end position="375"/>
    </location>
</feature>
<evidence type="ECO:0000259" key="4">
    <source>
        <dbReference type="SMART" id="SM00722"/>
    </source>
</evidence>